<dbReference type="KEGG" id="aco:Amico_0665"/>
<dbReference type="Gene3D" id="1.20.120.330">
    <property type="entry name" value="Nucleotidyltransferases domain 2"/>
    <property type="match status" value="1"/>
</dbReference>
<evidence type="ECO:0000256" key="2">
    <source>
        <dbReference type="SAM" id="Phobius"/>
    </source>
</evidence>
<protein>
    <submittedName>
        <fullName evidence="3">Uncharacterized protein with the myosin-like protein domain</fullName>
    </submittedName>
</protein>
<feature type="transmembrane region" description="Helical" evidence="2">
    <location>
        <begin position="13"/>
        <end position="32"/>
    </location>
</feature>
<feature type="transmembrane region" description="Helical" evidence="2">
    <location>
        <begin position="53"/>
        <end position="73"/>
    </location>
</feature>
<dbReference type="AlphaFoldDB" id="D5EE18"/>
<name>D5EE18_AMICL</name>
<reference evidence="3 4" key="1">
    <citation type="journal article" date="2010" name="Stand. Genomic Sci.">
        <title>Complete genome sequence of Aminobacterium colombiense type strain (ALA-1).</title>
        <authorList>
            <person name="Chertkov O."/>
            <person name="Sikorski J."/>
            <person name="Brambilla E."/>
            <person name="Lapidus A."/>
            <person name="Copeland A."/>
            <person name="Glavina Del Rio T."/>
            <person name="Nolan M."/>
            <person name="Lucas S."/>
            <person name="Tice H."/>
            <person name="Cheng J.F."/>
            <person name="Han C."/>
            <person name="Detter J.C."/>
            <person name="Bruce D."/>
            <person name="Tapia R."/>
            <person name="Goodwin L."/>
            <person name="Pitluck S."/>
            <person name="Liolios K."/>
            <person name="Ivanova N."/>
            <person name="Mavromatis K."/>
            <person name="Ovchinnikova G."/>
            <person name="Pati A."/>
            <person name="Chen A."/>
            <person name="Palaniappan K."/>
            <person name="Land M."/>
            <person name="Hauser L."/>
            <person name="Chang Y.J."/>
            <person name="Jeffries C.D."/>
            <person name="Spring S."/>
            <person name="Rohde M."/>
            <person name="Goker M."/>
            <person name="Bristow J."/>
            <person name="Eisen J.A."/>
            <person name="Markowitz V."/>
            <person name="Hugenholtz P."/>
            <person name="Kyrpides N.C."/>
            <person name="Klenk H.P."/>
        </authorList>
    </citation>
    <scope>NUCLEOTIDE SEQUENCE [LARGE SCALE GENOMIC DNA]</scope>
    <source>
        <strain evidence="4">DSM 12261 / ALA-1</strain>
    </source>
</reference>
<keyword evidence="2" id="KW-0472">Membrane</keyword>
<accession>D5EE18</accession>
<proteinExistence type="predicted"/>
<dbReference type="Pfam" id="PF11283">
    <property type="entry name" value="DUF3084"/>
    <property type="match status" value="1"/>
</dbReference>
<dbReference type="OrthoDB" id="9812848at2"/>
<dbReference type="InterPro" id="IPR021435">
    <property type="entry name" value="DUF3084"/>
</dbReference>
<evidence type="ECO:0000256" key="1">
    <source>
        <dbReference type="SAM" id="Coils"/>
    </source>
</evidence>
<dbReference type="Proteomes" id="UP000002366">
    <property type="component" value="Chromosome"/>
</dbReference>
<dbReference type="EMBL" id="CP001997">
    <property type="protein sequence ID" value="ADE56800.1"/>
    <property type="molecule type" value="Genomic_DNA"/>
</dbReference>
<organism evidence="3 4">
    <name type="scientific">Aminobacterium colombiense (strain DSM 12261 / ALA-1)</name>
    <dbReference type="NCBI Taxonomy" id="572547"/>
    <lineage>
        <taxon>Bacteria</taxon>
        <taxon>Thermotogati</taxon>
        <taxon>Synergistota</taxon>
        <taxon>Synergistia</taxon>
        <taxon>Synergistales</taxon>
        <taxon>Aminobacteriaceae</taxon>
        <taxon>Aminobacterium</taxon>
    </lineage>
</organism>
<feature type="coiled-coil region" evidence="1">
    <location>
        <begin position="84"/>
        <end position="181"/>
    </location>
</feature>
<gene>
    <name evidence="3" type="ordered locus">Amico_0665</name>
</gene>
<keyword evidence="2" id="KW-0812">Transmembrane</keyword>
<sequence length="394" mass="44127">MQAQIWSDMNWKLIITLLMVSAILAYFGDRVGMRIGKKRISLFGLRPRHTSQIITAFTGVVISVGILLTMSVVSENVRTALFSMKFLQSQIINLTAELQESRDEAQLASIRLMESQSKLEEQEKKLREIQGQLAKVQPELEKAQKELTGLKGEKDSLKKEKVKLDQEVSRLRQEADHLREGLVQVRSGRIAVFAGELLGQQVVPPGSSQKEVEAIFESLRRRAELMVSLRTGISADTIILDVDLKVERTKIQECVNALERKFIRILAGSNALLGEDVRVRYEVHDSKLVYQKGKVVASRLWQPDAADAADAESFLHDLLAELNQRAVTEGIMPDPASGKIGAMDATHFFETVEILQETRQEVEVVVVVAEDIYTEGPVKIKFEVVPLGDRLQGE</sequence>
<dbReference type="HOGENOM" id="CLU_033222_1_0_0"/>
<keyword evidence="4" id="KW-1185">Reference proteome</keyword>
<keyword evidence="1" id="KW-0175">Coiled coil</keyword>
<dbReference type="STRING" id="572547.Amico_0665"/>
<evidence type="ECO:0000313" key="3">
    <source>
        <dbReference type="EMBL" id="ADE56800.1"/>
    </source>
</evidence>
<dbReference type="eggNOG" id="COG4372">
    <property type="taxonomic scope" value="Bacteria"/>
</dbReference>
<evidence type="ECO:0000313" key="4">
    <source>
        <dbReference type="Proteomes" id="UP000002366"/>
    </source>
</evidence>
<keyword evidence="2" id="KW-1133">Transmembrane helix</keyword>
<dbReference type="RefSeq" id="WP_013048066.1">
    <property type="nucleotide sequence ID" value="NC_014011.1"/>
</dbReference>